<keyword evidence="7" id="KW-0472">Membrane</keyword>
<evidence type="ECO:0000256" key="10">
    <source>
        <dbReference type="SAM" id="MobiDB-lite"/>
    </source>
</evidence>
<protein>
    <recommendedName>
        <fullName evidence="15">Down syndrome cell adhesion molecule-like protein Dscam2</fullName>
    </recommendedName>
</protein>
<dbReference type="CDD" id="cd20956">
    <property type="entry name" value="IgI_4_Dscam"/>
    <property type="match status" value="1"/>
</dbReference>
<feature type="domain" description="Fibronectin type-III" evidence="12">
    <location>
        <begin position="1156"/>
        <end position="1249"/>
    </location>
</feature>
<feature type="region of interest" description="Disordered" evidence="10">
    <location>
        <begin position="1401"/>
        <end position="1497"/>
    </location>
</feature>
<keyword evidence="2" id="KW-0812">Transmembrane</keyword>
<evidence type="ECO:0000256" key="2">
    <source>
        <dbReference type="ARBA" id="ARBA00022692"/>
    </source>
</evidence>
<evidence type="ECO:0000256" key="5">
    <source>
        <dbReference type="ARBA" id="ARBA00022889"/>
    </source>
</evidence>
<feature type="domain" description="Ig-like" evidence="11">
    <location>
        <begin position="277"/>
        <end position="369"/>
    </location>
</feature>
<dbReference type="CDD" id="cd20958">
    <property type="entry name" value="IgI_5_Dscam"/>
    <property type="match status" value="1"/>
</dbReference>
<evidence type="ECO:0000256" key="6">
    <source>
        <dbReference type="ARBA" id="ARBA00022989"/>
    </source>
</evidence>
<dbReference type="CDD" id="cd00063">
    <property type="entry name" value="FN3"/>
    <property type="match status" value="6"/>
</dbReference>
<keyword evidence="3" id="KW-0732">Signal</keyword>
<dbReference type="SUPFAM" id="SSF49265">
    <property type="entry name" value="Fibronectin type III"/>
    <property type="match status" value="3"/>
</dbReference>
<evidence type="ECO:0008006" key="15">
    <source>
        <dbReference type="Google" id="ProtNLM"/>
    </source>
</evidence>
<dbReference type="InterPro" id="IPR036116">
    <property type="entry name" value="FN3_sf"/>
</dbReference>
<dbReference type="SMART" id="SM00060">
    <property type="entry name" value="FN3"/>
    <property type="match status" value="6"/>
</dbReference>
<feature type="compositionally biased region" description="Basic residues" evidence="10">
    <location>
        <begin position="1594"/>
        <end position="1613"/>
    </location>
</feature>
<dbReference type="SMART" id="SM00409">
    <property type="entry name" value="IG"/>
    <property type="match status" value="8"/>
</dbReference>
<feature type="domain" description="Ig-like" evidence="11">
    <location>
        <begin position="186"/>
        <end position="270"/>
    </location>
</feature>
<dbReference type="EMBL" id="JAWZYT010006492">
    <property type="protein sequence ID" value="KAK4288091.1"/>
    <property type="molecule type" value="Genomic_DNA"/>
</dbReference>
<dbReference type="GO" id="GO:0030154">
    <property type="term" value="P:cell differentiation"/>
    <property type="evidence" value="ECO:0007669"/>
    <property type="project" value="UniProtKB-ARBA"/>
</dbReference>
<dbReference type="FunFam" id="2.60.40.10:FF:000333">
    <property type="entry name" value="Down syndrome cell adhesion molecule"/>
    <property type="match status" value="2"/>
</dbReference>
<dbReference type="GO" id="GO:0016020">
    <property type="term" value="C:membrane"/>
    <property type="evidence" value="ECO:0007669"/>
    <property type="project" value="UniProtKB-SubCell"/>
</dbReference>
<keyword evidence="4" id="KW-0677">Repeat</keyword>
<evidence type="ECO:0000256" key="7">
    <source>
        <dbReference type="ARBA" id="ARBA00023136"/>
    </source>
</evidence>
<dbReference type="InterPro" id="IPR003599">
    <property type="entry name" value="Ig_sub"/>
</dbReference>
<feature type="region of interest" description="Disordered" evidence="10">
    <location>
        <begin position="1510"/>
        <end position="1571"/>
    </location>
</feature>
<dbReference type="Pfam" id="PF13927">
    <property type="entry name" value="Ig_3"/>
    <property type="match status" value="3"/>
</dbReference>
<dbReference type="PROSITE" id="PS50853">
    <property type="entry name" value="FN3"/>
    <property type="match status" value="6"/>
</dbReference>
<feature type="compositionally biased region" description="Basic and acidic residues" evidence="10">
    <location>
        <begin position="1409"/>
        <end position="1423"/>
    </location>
</feature>
<organism evidence="13 14">
    <name type="scientific">Petrolisthes manimaculis</name>
    <dbReference type="NCBI Taxonomy" id="1843537"/>
    <lineage>
        <taxon>Eukaryota</taxon>
        <taxon>Metazoa</taxon>
        <taxon>Ecdysozoa</taxon>
        <taxon>Arthropoda</taxon>
        <taxon>Crustacea</taxon>
        <taxon>Multicrustacea</taxon>
        <taxon>Malacostraca</taxon>
        <taxon>Eumalacostraca</taxon>
        <taxon>Eucarida</taxon>
        <taxon>Decapoda</taxon>
        <taxon>Pleocyemata</taxon>
        <taxon>Anomura</taxon>
        <taxon>Galatheoidea</taxon>
        <taxon>Porcellanidae</taxon>
        <taxon>Petrolisthes</taxon>
    </lineage>
</organism>
<dbReference type="Pfam" id="PF07679">
    <property type="entry name" value="I-set"/>
    <property type="match status" value="5"/>
</dbReference>
<keyword evidence="5" id="KW-0130">Cell adhesion</keyword>
<evidence type="ECO:0000259" key="11">
    <source>
        <dbReference type="PROSITE" id="PS50835"/>
    </source>
</evidence>
<feature type="domain" description="Ig-like" evidence="11">
    <location>
        <begin position="1"/>
        <end position="82"/>
    </location>
</feature>
<name>A0AAE1NG34_9EUCA</name>
<feature type="domain" description="Fibronectin type-III" evidence="12">
    <location>
        <begin position="1253"/>
        <end position="1343"/>
    </location>
</feature>
<comment type="caution">
    <text evidence="13">The sequence shown here is derived from an EMBL/GenBank/DDBJ whole genome shotgun (WGS) entry which is preliminary data.</text>
</comment>
<feature type="domain" description="Fibronectin type-III" evidence="12">
    <location>
        <begin position="971"/>
        <end position="1066"/>
    </location>
</feature>
<dbReference type="Pfam" id="PF00041">
    <property type="entry name" value="fn3"/>
    <property type="match status" value="5"/>
</dbReference>
<dbReference type="PANTHER" id="PTHR44170">
    <property type="entry name" value="PROTEIN SIDEKICK"/>
    <property type="match status" value="1"/>
</dbReference>
<evidence type="ECO:0000256" key="3">
    <source>
        <dbReference type="ARBA" id="ARBA00022729"/>
    </source>
</evidence>
<evidence type="ECO:0000259" key="12">
    <source>
        <dbReference type="PROSITE" id="PS50853"/>
    </source>
</evidence>
<evidence type="ECO:0000313" key="14">
    <source>
        <dbReference type="Proteomes" id="UP001292094"/>
    </source>
</evidence>
<proteinExistence type="predicted"/>
<dbReference type="Pfam" id="PF25059">
    <property type="entry name" value="FN3_DSCAM-DSCAML_C"/>
    <property type="match status" value="1"/>
</dbReference>
<dbReference type="InterPro" id="IPR007110">
    <property type="entry name" value="Ig-like_dom"/>
</dbReference>
<feature type="domain" description="Fibronectin type-III" evidence="12">
    <location>
        <begin position="762"/>
        <end position="868"/>
    </location>
</feature>
<dbReference type="CDD" id="cd00096">
    <property type="entry name" value="Ig"/>
    <property type="match status" value="1"/>
</dbReference>
<feature type="domain" description="Fibronectin type-III" evidence="12">
    <location>
        <begin position="663"/>
        <end position="757"/>
    </location>
</feature>
<dbReference type="PANTHER" id="PTHR44170:SF56">
    <property type="entry name" value="FIBRONECTIN TYPE-III DOMAIN-CONTAINING PROTEIN"/>
    <property type="match status" value="1"/>
</dbReference>
<dbReference type="SUPFAM" id="SSF48726">
    <property type="entry name" value="Immunoglobulin"/>
    <property type="match status" value="8"/>
</dbReference>
<dbReference type="GO" id="GO:0009653">
    <property type="term" value="P:anatomical structure morphogenesis"/>
    <property type="evidence" value="ECO:0007669"/>
    <property type="project" value="UniProtKB-ARBA"/>
</dbReference>
<gene>
    <name evidence="13" type="ORF">Pmani_038864</name>
</gene>
<feature type="region of interest" description="Disordered" evidence="10">
    <location>
        <begin position="1584"/>
        <end position="1641"/>
    </location>
</feature>
<dbReference type="GO" id="GO:0098609">
    <property type="term" value="P:cell-cell adhesion"/>
    <property type="evidence" value="ECO:0007669"/>
    <property type="project" value="TreeGrafter"/>
</dbReference>
<feature type="compositionally biased region" description="Basic residues" evidence="10">
    <location>
        <begin position="1555"/>
        <end position="1566"/>
    </location>
</feature>
<feature type="domain" description="Fibronectin type-III" evidence="12">
    <location>
        <begin position="873"/>
        <end position="967"/>
    </location>
</feature>
<feature type="domain" description="Ig-like" evidence="11">
    <location>
        <begin position="467"/>
        <end position="559"/>
    </location>
</feature>
<evidence type="ECO:0000256" key="8">
    <source>
        <dbReference type="ARBA" id="ARBA00023157"/>
    </source>
</evidence>
<evidence type="ECO:0000256" key="4">
    <source>
        <dbReference type="ARBA" id="ARBA00022737"/>
    </source>
</evidence>
<dbReference type="FunFam" id="2.60.40.10:FF:000104">
    <property type="entry name" value="Down syndrome cell adhesion molecule b"/>
    <property type="match status" value="1"/>
</dbReference>
<dbReference type="InterPro" id="IPR003598">
    <property type="entry name" value="Ig_sub2"/>
</dbReference>
<feature type="domain" description="Ig-like" evidence="11">
    <location>
        <begin position="372"/>
        <end position="462"/>
    </location>
</feature>
<evidence type="ECO:0000256" key="9">
    <source>
        <dbReference type="ARBA" id="ARBA00023319"/>
    </source>
</evidence>
<accession>A0AAE1NG34</accession>
<keyword evidence="6" id="KW-1133">Transmembrane helix</keyword>
<feature type="compositionally biased region" description="Pro residues" evidence="10">
    <location>
        <begin position="1468"/>
        <end position="1478"/>
    </location>
</feature>
<dbReference type="InterPro" id="IPR013783">
    <property type="entry name" value="Ig-like_fold"/>
</dbReference>
<sequence>VTPREVQVDAGGRLELRCHVSGEPVDTVTWYKDGNTLRSGGRVRIRPRESVHISPVDPSDAGIYQCAATYATDYGHHQAYVTLGAAAPQLVYRFIEQTLQPGPAVSLKCIATGTPTPHISWSLDGFPLPHSHRYLKGQYVSAHGDVISHVNISSVHVTDGGTYTCSGENSAGRVVHSARLNVYGPPHVRDMGQVSAVAGQTFSVTCPASGYPIHKIIWKKDGVRLPTSHRQRVHTNGTLVVEQVTREADKGQYSCTASTKGGHSDTQTLTVRVMVAPVMQPFHFEENLQAGDRAGVACVVTKGDPPITFTWEKDGRPVEEVEGVSVSSMNHFSSTLMISLLSAAHTGHYTCKAANHWAQASHSAPLAVSVPPRLARVTFPEATRAGMRAQASCLVQEGDRPLTFTWHKDGRPLDPRLDVRISQLNPFTSILVIESADAVHTGNYTCAANNAALTTTSTARLTVSVPPAWVVEPSSASVALGGTVALHCLAKGFPNPKVAWRKETVSGEFVGVATGEGGVAVWGNGTLGVTRAERRHEGRYLCEADNGVGPGLSKVVALSVNEPPWFGVRSQRQEVVVGGPARLSCEAHGDAPLSLEWSRGGAPLPPLPRYEVSERGTEGAQVSELVLHSTHITDSGTYTCTATNTHGALEADFHLLVQDVPGPPTGLTVGEEGSRHLTLTWTPPEDSNAPISAYIVTFDSQQSAIGGPREVTVEGQQRRVRLEALLPAMTYILTVMAENRVGRGQASAPLRHTTQEEQPTGHPQAVNVVAVSSTELQVTWEPPPDNLTHGTILGYYLGYKDDSEGEAGGYNFTTLGVEGTGVGVAVGVTSATLSGLRPHARYSVVLQAFNSRGAGPASPPALATTLQDKPSGAPGHVSCESVTSTSLVVTWTPPPPPHRNGIITSYRLSYQTPHHHDGRGGSVVDDGQRATLNNLTPWTNYSLSVAASTRAGEGVASHPIICTTNQDVPEAPAKVRAVVSGPRAAVVSWAPPSHPHGRISRYTVHWEGAGGRGDPHSRRVEPHLTHLTMHDLSHTTHQIWVTASTRMGEGPPTTVVLVKPSHTVPAGVWSVGGNLTAAWKEDMSLPCGAVGVPEPSLTWTHRRKPIPTKHPRVKVQPDGTLTVTDIQRKDSGHYTCTATNYHGSDSVTYNLTVLVPPSPPLLHVTETTASSIRVQWSVEDTGGAALQGATLHYRSSGGEWVTESVEGQHKSFTATGLRCGTQHHFYLTAHNHIGTSSASKTEAARTKGRAPEPPPQFQFVTTNSTQATLYLAQWSDGGCPITHYSVQYRRAQTHHWTTVGSEVPPTRTFAVGGLDSGTTYNLKVTAHNAAGAKPAFYTVTTPGMGITGVGGGGAGSGSVWGGVSAASPVWRDPRVLVPAAVSALALILTLATICVCLRKRPSGSTGQKEVVDAGGEKGARDDQYTTVRRPAPTPPQAHHHHQQEHTGEYSEEELYPYATATFQMSGGSPPPPAPPSPPSHSHHPQPHHPQPHHPQPRNQKAFTALVYQAPSLHDVDSPNMTERESRATSRGYSYETSETEDYGSMPESAPDPRLPPHHRRPPRHLRTSSSKNVYLVCPHPGLATESPVVSASPKSRRAQPRHQHTLRPARHARSPAAGRRLSEGNSSIKDLPSDAECDLRW</sequence>
<feature type="non-terminal residue" evidence="13">
    <location>
        <position position="1"/>
    </location>
</feature>
<feature type="domain" description="Ig-like" evidence="11">
    <location>
        <begin position="564"/>
        <end position="656"/>
    </location>
</feature>
<dbReference type="InterPro" id="IPR036179">
    <property type="entry name" value="Ig-like_dom_sf"/>
</dbReference>
<dbReference type="InterPro" id="IPR013098">
    <property type="entry name" value="Ig_I-set"/>
</dbReference>
<feature type="compositionally biased region" description="Basic residues" evidence="10">
    <location>
        <begin position="1480"/>
        <end position="1495"/>
    </location>
</feature>
<keyword evidence="9" id="KW-0393">Immunoglobulin domain</keyword>
<dbReference type="InterPro" id="IPR056754">
    <property type="entry name" value="DSCAM/DSCAML_C"/>
</dbReference>
<evidence type="ECO:0000256" key="1">
    <source>
        <dbReference type="ARBA" id="ARBA00004479"/>
    </source>
</evidence>
<comment type="subcellular location">
    <subcellularLocation>
        <location evidence="1">Membrane</location>
        <topology evidence="1">Single-pass type I membrane protein</topology>
    </subcellularLocation>
</comment>
<evidence type="ECO:0000313" key="13">
    <source>
        <dbReference type="EMBL" id="KAK4288091.1"/>
    </source>
</evidence>
<feature type="domain" description="Ig-like" evidence="11">
    <location>
        <begin position="1052"/>
        <end position="1152"/>
    </location>
</feature>
<dbReference type="SMART" id="SM00408">
    <property type="entry name" value="IGc2"/>
    <property type="match status" value="8"/>
</dbReference>
<dbReference type="PROSITE" id="PS50835">
    <property type="entry name" value="IG_LIKE"/>
    <property type="match status" value="8"/>
</dbReference>
<feature type="compositionally biased region" description="Basic and acidic residues" evidence="10">
    <location>
        <begin position="1513"/>
        <end position="1527"/>
    </location>
</feature>
<feature type="domain" description="Ig-like" evidence="11">
    <location>
        <begin position="88"/>
        <end position="181"/>
    </location>
</feature>
<reference evidence="13" key="1">
    <citation type="submission" date="2023-11" db="EMBL/GenBank/DDBJ databases">
        <title>Genome assemblies of two species of porcelain crab, Petrolisthes cinctipes and Petrolisthes manimaculis (Anomura: Porcellanidae).</title>
        <authorList>
            <person name="Angst P."/>
        </authorList>
    </citation>
    <scope>NUCLEOTIDE SEQUENCE</scope>
    <source>
        <strain evidence="13">PB745_02</strain>
        <tissue evidence="13">Gill</tissue>
    </source>
</reference>
<dbReference type="Gene3D" id="2.60.40.10">
    <property type="entry name" value="Immunoglobulins"/>
    <property type="match status" value="14"/>
</dbReference>
<keyword evidence="8" id="KW-1015">Disulfide bond</keyword>
<dbReference type="InterPro" id="IPR003961">
    <property type="entry name" value="FN3_dom"/>
</dbReference>
<dbReference type="FunFam" id="2.60.40.10:FF:000032">
    <property type="entry name" value="palladin isoform X1"/>
    <property type="match status" value="1"/>
</dbReference>
<keyword evidence="14" id="KW-1185">Reference proteome</keyword>
<dbReference type="FunFam" id="2.60.40.10:FF:000017">
    <property type="entry name" value="Down syndrome cell adhesion molecule b"/>
    <property type="match status" value="1"/>
</dbReference>
<dbReference type="Proteomes" id="UP001292094">
    <property type="component" value="Unassembled WGS sequence"/>
</dbReference>
<dbReference type="FunFam" id="2.60.40.10:FF:000028">
    <property type="entry name" value="Neuronal cell adhesion molecule"/>
    <property type="match status" value="2"/>
</dbReference>
<feature type="region of interest" description="Disordered" evidence="10">
    <location>
        <begin position="854"/>
        <end position="879"/>
    </location>
</feature>